<evidence type="ECO:0000259" key="1">
    <source>
        <dbReference type="Pfam" id="PF08241"/>
    </source>
</evidence>
<dbReference type="RefSeq" id="WP_013514886.1">
    <property type="nucleotide sequence ID" value="NC_014844.1"/>
</dbReference>
<feature type="domain" description="Methyltransferase type 11" evidence="1">
    <location>
        <begin position="54"/>
        <end position="149"/>
    </location>
</feature>
<evidence type="ECO:0000313" key="2">
    <source>
        <dbReference type="EMBL" id="ADU62973.1"/>
    </source>
</evidence>
<keyword evidence="3" id="KW-1185">Reference proteome</keyword>
<proteinExistence type="predicted"/>
<dbReference type="GO" id="GO:0032259">
    <property type="term" value="P:methylation"/>
    <property type="evidence" value="ECO:0007669"/>
    <property type="project" value="UniProtKB-KW"/>
</dbReference>
<sequence>MSKYTRPFLDYYQENSISPVSQDISNLQAHFARREALYRHLGIIPSFLRGLTILEFGPGSGHNALYTASLSPKRYVLVDGNPTGLEETRKNLQAAKTDVVVVESLIESFSTDERFDMVMCEGVLPWQKDPESMLRKVAEFVAPGGLLVVSCNNEISALSESLRRLQARLIIDKSLPLLDQAEQLKPVFRQDLESLNGMSRPHQDWILDQILQPFIGRCLTLENTIAALDDDYNTYCTSPHFLLDWAWYKEVPLRRMPANEFAISTIRRNNHNFLDYRVQLDPREEEGNILLDTLARQITEDGLLFETTGETTYLKSVRAKLSELVVQARTFSPVTAESLDNFCQGLGAWLDTGSFPELTAFKPLFGRGQQYISLIRKDR</sequence>
<dbReference type="Proteomes" id="UP000002191">
    <property type="component" value="Chromosome"/>
</dbReference>
<dbReference type="InterPro" id="IPR029063">
    <property type="entry name" value="SAM-dependent_MTases_sf"/>
</dbReference>
<dbReference type="eggNOG" id="COG2227">
    <property type="taxonomic scope" value="Bacteria"/>
</dbReference>
<reference evidence="3" key="1">
    <citation type="submission" date="2010-12" db="EMBL/GenBank/DDBJ databases">
        <title>Complete sequence of Desulfovibrio aespoeensis Aspo-2.</title>
        <authorList>
            <consortium name="US DOE Joint Genome Institute"/>
            <person name="Lucas S."/>
            <person name="Copeland A."/>
            <person name="Lapidus A."/>
            <person name="Cheng J.-F."/>
            <person name="Goodwin L."/>
            <person name="Pitluck S."/>
            <person name="Chertkov O."/>
            <person name="Misra M."/>
            <person name="Detter J.C."/>
            <person name="Han C."/>
            <person name="Tapia R."/>
            <person name="Land M."/>
            <person name="Hauser L."/>
            <person name="Kyrpides N."/>
            <person name="Ivanova N."/>
            <person name="Ovchinnikova G."/>
            <person name="Pedersen K."/>
            <person name="Jagevall S."/>
            <person name="Hazen T."/>
            <person name="Woyke T."/>
        </authorList>
    </citation>
    <scope>NUCLEOTIDE SEQUENCE [LARGE SCALE GENOMIC DNA]</scope>
    <source>
        <strain evidence="3">ATCC 700646 / DSM 10631 / Aspo-2</strain>
    </source>
</reference>
<dbReference type="KEGG" id="das:Daes_1964"/>
<dbReference type="OrthoDB" id="330884at2"/>
<evidence type="ECO:0000313" key="3">
    <source>
        <dbReference type="Proteomes" id="UP000002191"/>
    </source>
</evidence>
<reference evidence="2 3" key="2">
    <citation type="journal article" date="2014" name="Genome Announc.">
        <title>Complete Genome Sequence of the Subsurface, Mesophilic Sulfate-Reducing Bacterium Desulfovibrio aespoeensis Aspo-2.</title>
        <authorList>
            <person name="Pedersen K."/>
            <person name="Bengtsson A."/>
            <person name="Edlund J."/>
            <person name="Rabe L."/>
            <person name="Hazen T."/>
            <person name="Chakraborty R."/>
            <person name="Goodwin L."/>
            <person name="Shapiro N."/>
        </authorList>
    </citation>
    <scope>NUCLEOTIDE SEQUENCE [LARGE SCALE GENOMIC DNA]</scope>
    <source>
        <strain evidence="3">ATCC 700646 / DSM 10631 / Aspo-2</strain>
    </source>
</reference>
<dbReference type="Pfam" id="PF08241">
    <property type="entry name" value="Methyltransf_11"/>
    <property type="match status" value="1"/>
</dbReference>
<dbReference type="SUPFAM" id="SSF53335">
    <property type="entry name" value="S-adenosyl-L-methionine-dependent methyltransferases"/>
    <property type="match status" value="1"/>
</dbReference>
<dbReference type="GO" id="GO:0008757">
    <property type="term" value="F:S-adenosylmethionine-dependent methyltransferase activity"/>
    <property type="evidence" value="ECO:0007669"/>
    <property type="project" value="InterPro"/>
</dbReference>
<dbReference type="InterPro" id="IPR013216">
    <property type="entry name" value="Methyltransf_11"/>
</dbReference>
<dbReference type="Gene3D" id="3.40.50.150">
    <property type="entry name" value="Vaccinia Virus protein VP39"/>
    <property type="match status" value="1"/>
</dbReference>
<keyword evidence="2" id="KW-0808">Transferase</keyword>
<accession>E6VQZ3</accession>
<keyword evidence="2" id="KW-0489">Methyltransferase</keyword>
<dbReference type="EMBL" id="CP002431">
    <property type="protein sequence ID" value="ADU62973.1"/>
    <property type="molecule type" value="Genomic_DNA"/>
</dbReference>
<name>E6VQZ3_PSEA9</name>
<dbReference type="AlphaFoldDB" id="E6VQZ3"/>
<organism evidence="2 3">
    <name type="scientific">Pseudodesulfovibrio aespoeensis (strain ATCC 700646 / DSM 10631 / Aspo-2)</name>
    <name type="common">Desulfovibrio aespoeensis</name>
    <dbReference type="NCBI Taxonomy" id="643562"/>
    <lineage>
        <taxon>Bacteria</taxon>
        <taxon>Pseudomonadati</taxon>
        <taxon>Thermodesulfobacteriota</taxon>
        <taxon>Desulfovibrionia</taxon>
        <taxon>Desulfovibrionales</taxon>
        <taxon>Desulfovibrionaceae</taxon>
    </lineage>
</organism>
<protein>
    <submittedName>
        <fullName evidence="2">Methyltransferase type 11</fullName>
    </submittedName>
</protein>
<dbReference type="STRING" id="643562.Daes_1964"/>
<dbReference type="CDD" id="cd02440">
    <property type="entry name" value="AdoMet_MTases"/>
    <property type="match status" value="1"/>
</dbReference>
<gene>
    <name evidence="2" type="ordered locus">Daes_1964</name>
</gene>
<dbReference type="HOGENOM" id="CLU_745558_0_0_7"/>